<dbReference type="InterPro" id="IPR036513">
    <property type="entry name" value="STAS_dom_sf"/>
</dbReference>
<dbReference type="PROSITE" id="PS50801">
    <property type="entry name" value="STAS"/>
    <property type="match status" value="1"/>
</dbReference>
<feature type="region of interest" description="Disordered" evidence="1">
    <location>
        <begin position="95"/>
        <end position="122"/>
    </location>
</feature>
<proteinExistence type="predicted"/>
<accession>A0A7G7MCR5</accession>
<name>A0A7G7MCR5_9PSEU</name>
<dbReference type="RefSeq" id="WP_185717338.1">
    <property type="nucleotide sequence ID" value="NZ_BAAAWI010000001.1"/>
</dbReference>
<organism evidence="3 4">
    <name type="scientific">Pseudonocardia petroleophila</name>
    <dbReference type="NCBI Taxonomy" id="37331"/>
    <lineage>
        <taxon>Bacteria</taxon>
        <taxon>Bacillati</taxon>
        <taxon>Actinomycetota</taxon>
        <taxon>Actinomycetes</taxon>
        <taxon>Pseudonocardiales</taxon>
        <taxon>Pseudonocardiaceae</taxon>
        <taxon>Pseudonocardia</taxon>
    </lineage>
</organism>
<reference evidence="3 4" key="1">
    <citation type="submission" date="2020-08" db="EMBL/GenBank/DDBJ databases">
        <authorList>
            <person name="Mo P."/>
        </authorList>
    </citation>
    <scope>NUCLEOTIDE SEQUENCE [LARGE SCALE GENOMIC DNA]</scope>
    <source>
        <strain evidence="3 4">CGMCC 4.1532</strain>
    </source>
</reference>
<dbReference type="SUPFAM" id="SSF52091">
    <property type="entry name" value="SpoIIaa-like"/>
    <property type="match status" value="1"/>
</dbReference>
<dbReference type="Proteomes" id="UP000515728">
    <property type="component" value="Chromosome"/>
</dbReference>
<evidence type="ECO:0000313" key="3">
    <source>
        <dbReference type="EMBL" id="QNG50576.1"/>
    </source>
</evidence>
<dbReference type="KEGG" id="ppel:H6H00_20385"/>
<dbReference type="InterPro" id="IPR002645">
    <property type="entry name" value="STAS_dom"/>
</dbReference>
<evidence type="ECO:0000259" key="2">
    <source>
        <dbReference type="PROSITE" id="PS50801"/>
    </source>
</evidence>
<dbReference type="InterPro" id="IPR058548">
    <property type="entry name" value="MlaB-like_STAS"/>
</dbReference>
<dbReference type="EMBL" id="CP060131">
    <property type="protein sequence ID" value="QNG50576.1"/>
    <property type="molecule type" value="Genomic_DNA"/>
</dbReference>
<protein>
    <submittedName>
        <fullName evidence="3">STAS domain-containing protein</fullName>
    </submittedName>
</protein>
<evidence type="ECO:0000256" key="1">
    <source>
        <dbReference type="SAM" id="MobiDB-lite"/>
    </source>
</evidence>
<dbReference type="AlphaFoldDB" id="A0A7G7MCR5"/>
<feature type="domain" description="STAS" evidence="2">
    <location>
        <begin position="1"/>
        <end position="86"/>
    </location>
</feature>
<dbReference type="Pfam" id="PF13466">
    <property type="entry name" value="STAS_2"/>
    <property type="match status" value="1"/>
</dbReference>
<dbReference type="Gene3D" id="3.30.750.24">
    <property type="entry name" value="STAS domain"/>
    <property type="match status" value="1"/>
</dbReference>
<evidence type="ECO:0000313" key="4">
    <source>
        <dbReference type="Proteomes" id="UP000515728"/>
    </source>
</evidence>
<gene>
    <name evidence="3" type="ORF">H6H00_20385</name>
</gene>
<keyword evidence="4" id="KW-1185">Reference proteome</keyword>
<sequence length="122" mass="13022">MRLIDTVGVLELDGELDIATAAALRAALDGAVARIPGIGALVLDLAGVRFCGARTMLELSATARPVTRRGGRLFLARFPRAVRRLVGVLDVPHRPHPLADPADPHGLELLPGPFTSRRPPLR</sequence>